<dbReference type="InterPro" id="IPR019931">
    <property type="entry name" value="LPXTG_anchor"/>
</dbReference>
<evidence type="ECO:0000256" key="5">
    <source>
        <dbReference type="ARBA" id="ARBA00023088"/>
    </source>
</evidence>
<dbReference type="AlphaFoldDB" id="A0A7T7NYJ9"/>
<feature type="compositionally biased region" description="Basic and acidic residues" evidence="6">
    <location>
        <begin position="31"/>
        <end position="46"/>
    </location>
</feature>
<feature type="compositionally biased region" description="Low complexity" evidence="6">
    <location>
        <begin position="1"/>
        <end position="26"/>
    </location>
</feature>
<evidence type="ECO:0000259" key="7">
    <source>
        <dbReference type="PROSITE" id="PS50847"/>
    </source>
</evidence>
<dbReference type="EMBL" id="CP066884">
    <property type="protein sequence ID" value="QQM98260.1"/>
    <property type="molecule type" value="Genomic_DNA"/>
</dbReference>
<feature type="region of interest" description="Disordered" evidence="6">
    <location>
        <begin position="1"/>
        <end position="59"/>
    </location>
</feature>
<evidence type="ECO:0000256" key="3">
    <source>
        <dbReference type="ARBA" id="ARBA00022525"/>
    </source>
</evidence>
<feature type="domain" description="Gram-positive cocci surface proteins LPxTG" evidence="7">
    <location>
        <begin position="45"/>
        <end position="82"/>
    </location>
</feature>
<sequence>MSSSLSTSASTPSEITSSSSSSDSATVQKVVSKDEQHATNKVEKLPDTGQTTTQTGLLGGVGALLTGLGLLKKSRKQKDEETSSHE</sequence>
<name>A0A7T7NYJ9_STAPS</name>
<keyword evidence="4" id="KW-0732">Signal</keyword>
<evidence type="ECO:0000256" key="4">
    <source>
        <dbReference type="ARBA" id="ARBA00022729"/>
    </source>
</evidence>
<dbReference type="NCBIfam" id="TIGR01167">
    <property type="entry name" value="LPXTG_anchor"/>
    <property type="match status" value="1"/>
</dbReference>
<evidence type="ECO:0000256" key="2">
    <source>
        <dbReference type="ARBA" id="ARBA00022512"/>
    </source>
</evidence>
<protein>
    <submittedName>
        <fullName evidence="8">LPXTG cell wall anchor domain-containing protein</fullName>
    </submittedName>
</protein>
<keyword evidence="2" id="KW-0134">Cell wall</keyword>
<evidence type="ECO:0000256" key="1">
    <source>
        <dbReference type="ARBA" id="ARBA00004168"/>
    </source>
</evidence>
<dbReference type="Pfam" id="PF00746">
    <property type="entry name" value="Gram_pos_anchor"/>
    <property type="match status" value="1"/>
</dbReference>
<keyword evidence="5" id="KW-0572">Peptidoglycan-anchor</keyword>
<evidence type="ECO:0000256" key="6">
    <source>
        <dbReference type="SAM" id="MobiDB-lite"/>
    </source>
</evidence>
<accession>A0A7T7NYJ9</accession>
<dbReference type="Proteomes" id="UP000595859">
    <property type="component" value="Chromosome"/>
</dbReference>
<evidence type="ECO:0000313" key="8">
    <source>
        <dbReference type="EMBL" id="QQM98260.1"/>
    </source>
</evidence>
<dbReference type="PROSITE" id="PS50847">
    <property type="entry name" value="GRAM_POS_ANCHORING"/>
    <property type="match status" value="1"/>
</dbReference>
<organism evidence="8 9">
    <name type="scientific">Staphylococcus pseudintermedius</name>
    <dbReference type="NCBI Taxonomy" id="283734"/>
    <lineage>
        <taxon>Bacteria</taxon>
        <taxon>Bacillati</taxon>
        <taxon>Bacillota</taxon>
        <taxon>Bacilli</taxon>
        <taxon>Bacillales</taxon>
        <taxon>Staphylococcaceae</taxon>
        <taxon>Staphylococcus</taxon>
        <taxon>Staphylococcus intermedius group</taxon>
    </lineage>
</organism>
<reference evidence="8 9" key="1">
    <citation type="submission" date="2020-12" db="EMBL/GenBank/DDBJ databases">
        <title>Whole genome sequencing and de novo assembly of Staphylococcus pseudintermedius: a novel pangenome approach to unravel pathogenesis of canine pyoderma.</title>
        <authorList>
            <person name="Ferrer L."/>
            <person name="Perez D."/>
            <person name="Fonticoba R."/>
            <person name="Vines J."/>
            <person name="Fabregas N."/>
            <person name="Madronero S."/>
            <person name="Meroni G."/>
            <person name="Martino P."/>
            <person name="Martinez S."/>
            <person name="Cusco A."/>
            <person name="Migura L."/>
            <person name="Francino O."/>
        </authorList>
    </citation>
    <scope>NUCLEOTIDE SEQUENCE [LARGE SCALE GENOMIC DNA]</scope>
    <source>
        <strain evidence="8 9">HSP080</strain>
    </source>
</reference>
<evidence type="ECO:0000313" key="9">
    <source>
        <dbReference type="Proteomes" id="UP000595859"/>
    </source>
</evidence>
<gene>
    <name evidence="8" type="ORF">JGZ15_00820</name>
</gene>
<proteinExistence type="predicted"/>
<keyword evidence="3" id="KW-0964">Secreted</keyword>
<comment type="subcellular location">
    <subcellularLocation>
        <location evidence="1">Secreted</location>
        <location evidence="1">Cell wall</location>
        <topology evidence="1">Peptidoglycan-anchor</topology>
    </subcellularLocation>
</comment>